<dbReference type="SMART" id="SM00342">
    <property type="entry name" value="HTH_ARAC"/>
    <property type="match status" value="1"/>
</dbReference>
<keyword evidence="1" id="KW-0805">Transcription regulation</keyword>
<dbReference type="PANTHER" id="PTHR46796">
    <property type="entry name" value="HTH-TYPE TRANSCRIPTIONAL ACTIVATOR RHAS-RELATED"/>
    <property type="match status" value="1"/>
</dbReference>
<dbReference type="STRING" id="1117707.VQ7734_03069"/>
<keyword evidence="3" id="KW-0804">Transcription</keyword>
<dbReference type="RefSeq" id="WP_073584097.1">
    <property type="nucleotide sequence ID" value="NZ_AP024898.1"/>
</dbReference>
<gene>
    <name evidence="5" type="primary">rhaR_2</name>
    <name evidence="5" type="ORF">VQ7734_03069</name>
</gene>
<dbReference type="GO" id="GO:0003700">
    <property type="term" value="F:DNA-binding transcription factor activity"/>
    <property type="evidence" value="ECO:0007669"/>
    <property type="project" value="InterPro"/>
</dbReference>
<evidence type="ECO:0000256" key="2">
    <source>
        <dbReference type="ARBA" id="ARBA00023125"/>
    </source>
</evidence>
<dbReference type="InterPro" id="IPR050204">
    <property type="entry name" value="AraC_XylS_family_regulators"/>
</dbReference>
<dbReference type="InterPro" id="IPR018062">
    <property type="entry name" value="HTH_AraC-typ_CS"/>
</dbReference>
<evidence type="ECO:0000256" key="3">
    <source>
        <dbReference type="ARBA" id="ARBA00023163"/>
    </source>
</evidence>
<dbReference type="PROSITE" id="PS01124">
    <property type="entry name" value="HTH_ARAC_FAMILY_2"/>
    <property type="match status" value="1"/>
</dbReference>
<evidence type="ECO:0000313" key="6">
    <source>
        <dbReference type="Proteomes" id="UP000184600"/>
    </source>
</evidence>
<dbReference type="PROSITE" id="PS00041">
    <property type="entry name" value="HTH_ARAC_FAMILY_1"/>
    <property type="match status" value="1"/>
</dbReference>
<dbReference type="Proteomes" id="UP000184600">
    <property type="component" value="Unassembled WGS sequence"/>
</dbReference>
<organism evidence="5 6">
    <name type="scientific">Vibrio quintilis</name>
    <dbReference type="NCBI Taxonomy" id="1117707"/>
    <lineage>
        <taxon>Bacteria</taxon>
        <taxon>Pseudomonadati</taxon>
        <taxon>Pseudomonadota</taxon>
        <taxon>Gammaproteobacteria</taxon>
        <taxon>Vibrionales</taxon>
        <taxon>Vibrionaceae</taxon>
        <taxon>Vibrio</taxon>
    </lineage>
</organism>
<dbReference type="InterPro" id="IPR009057">
    <property type="entry name" value="Homeodomain-like_sf"/>
</dbReference>
<name>A0A1M7YX60_9VIBR</name>
<dbReference type="InterPro" id="IPR018060">
    <property type="entry name" value="HTH_AraC"/>
</dbReference>
<protein>
    <submittedName>
        <fullName evidence="5">HTH-type transcriptional activator RhaR</fullName>
    </submittedName>
</protein>
<accession>A0A1M7YX60</accession>
<sequence length="300" mass="34243">MSESVYQMHQNLIQTNANLRDSVRLENGTELVSWFNQQDRVLVQNSDHHTLSLYVDGGYESFLKTPEGWKNGGGPDRLCLMPKNHVSEWDIRGPLSFVHFYFTDQHLTEVAEKVWDKSPAGLSVDEHIFNNDPQVTAIYRQFFLNCQWSESADRMAISAAVSLLFTHLVKHYTHFRWAPVQVKGGLAPFQLARVKEFVEANLSAPLQLSDLSELVSLSEYHFARMFKQSTGVSPHQYVMQQRLNLAQRLLQHSTIPLTEIALQCGFSSSSHFSNRFKQARGETPLTYRRKTASGSVDCFS</sequence>
<dbReference type="SUPFAM" id="SSF46689">
    <property type="entry name" value="Homeodomain-like"/>
    <property type="match status" value="2"/>
</dbReference>
<evidence type="ECO:0000259" key="4">
    <source>
        <dbReference type="PROSITE" id="PS01124"/>
    </source>
</evidence>
<reference evidence="6" key="1">
    <citation type="submission" date="2016-12" db="EMBL/GenBank/DDBJ databases">
        <authorList>
            <person name="Rodrigo-Torres L."/>
            <person name="Arahal R.D."/>
            <person name="Lucena T."/>
        </authorList>
    </citation>
    <scope>NUCLEOTIDE SEQUENCE [LARGE SCALE GENOMIC DNA]</scope>
</reference>
<evidence type="ECO:0000313" key="5">
    <source>
        <dbReference type="EMBL" id="SHO57300.1"/>
    </source>
</evidence>
<keyword evidence="2" id="KW-0238">DNA-binding</keyword>
<evidence type="ECO:0000256" key="1">
    <source>
        <dbReference type="ARBA" id="ARBA00023015"/>
    </source>
</evidence>
<dbReference type="GO" id="GO:0043565">
    <property type="term" value="F:sequence-specific DNA binding"/>
    <property type="evidence" value="ECO:0007669"/>
    <property type="project" value="InterPro"/>
</dbReference>
<feature type="domain" description="HTH araC/xylS-type" evidence="4">
    <location>
        <begin position="192"/>
        <end position="290"/>
    </location>
</feature>
<dbReference type="Pfam" id="PF12833">
    <property type="entry name" value="HTH_18"/>
    <property type="match status" value="1"/>
</dbReference>
<dbReference type="AlphaFoldDB" id="A0A1M7YX60"/>
<dbReference type="PRINTS" id="PR00032">
    <property type="entry name" value="HTHARAC"/>
</dbReference>
<dbReference type="InterPro" id="IPR020449">
    <property type="entry name" value="Tscrpt_reg_AraC-type_HTH"/>
</dbReference>
<dbReference type="Gene3D" id="1.10.10.60">
    <property type="entry name" value="Homeodomain-like"/>
    <property type="match status" value="2"/>
</dbReference>
<proteinExistence type="predicted"/>
<keyword evidence="6" id="KW-1185">Reference proteome</keyword>
<dbReference type="EMBL" id="FRFG01000037">
    <property type="protein sequence ID" value="SHO57300.1"/>
    <property type="molecule type" value="Genomic_DNA"/>
</dbReference>
<dbReference type="PANTHER" id="PTHR46796:SF6">
    <property type="entry name" value="ARAC SUBFAMILY"/>
    <property type="match status" value="1"/>
</dbReference>
<dbReference type="OrthoDB" id="5622169at2"/>